<organism evidence="4 5">
    <name type="scientific">Clostridium punense</name>
    <dbReference type="NCBI Taxonomy" id="1054297"/>
    <lineage>
        <taxon>Bacteria</taxon>
        <taxon>Bacillati</taxon>
        <taxon>Bacillota</taxon>
        <taxon>Clostridia</taxon>
        <taxon>Eubacteriales</taxon>
        <taxon>Clostridiaceae</taxon>
        <taxon>Clostridium</taxon>
    </lineage>
</organism>
<dbReference type="Gene3D" id="3.40.630.10">
    <property type="entry name" value="Zn peptidases"/>
    <property type="match status" value="1"/>
</dbReference>
<feature type="domain" description="Peptidase M28" evidence="3">
    <location>
        <begin position="215"/>
        <end position="407"/>
    </location>
</feature>
<keyword evidence="1" id="KW-0472">Membrane</keyword>
<dbReference type="InterPro" id="IPR007484">
    <property type="entry name" value="Peptidase_M28"/>
</dbReference>
<evidence type="ECO:0000259" key="3">
    <source>
        <dbReference type="Pfam" id="PF04389"/>
    </source>
</evidence>
<evidence type="ECO:0000256" key="2">
    <source>
        <dbReference type="SAM" id="SignalP"/>
    </source>
</evidence>
<sequence length="445" mass="50453">MKKFIASYFLSLCLIISSLSFQSYCNTKEFNISKVKENIEYLSSDTFKGRLTGTIENQRVAALIKEEFITSGLLPFEGSYLHPFKVKYPKKLNESPSITVMDKDNKIVKAFEYGVNYKEDLLNFRNTEVSFTKKDVVNPNNSDMLYVKSDKGSIIFYTTNENDLSFRSSFVEDSKQDLYIIVTKETISELYKYLEDGCSVYTYIPFKVAETSVNNVAGVLKGKDSSKPPVVFSCHFDHLGMDLSNTIYRGALDNASGTAFLMELVKYVKTMGTPERDIVFVAFNGEEFGLLGSTAFVKQYGEKLKESKVYNFDMIGSFDGVPLCIMGGKNDTNETPFIKDIASNFEKEKIYFNYLFEDASDHAPFRAAGIDAVTLCDNDMNRIHTPKDRVEYISSAAIKRAFSVVTNEVIKSGYNNNFIYVYDKELILIGLISSILLIFIYKKIE</sequence>
<reference evidence="4 5" key="1">
    <citation type="submission" date="2021-03" db="EMBL/GenBank/DDBJ databases">
        <title>Genomic Encyclopedia of Type Strains, Phase IV (KMG-IV): sequencing the most valuable type-strain genomes for metagenomic binning, comparative biology and taxonomic classification.</title>
        <authorList>
            <person name="Goeker M."/>
        </authorList>
    </citation>
    <scope>NUCLEOTIDE SEQUENCE [LARGE SCALE GENOMIC DNA]</scope>
    <source>
        <strain evidence="4 5">DSM 28650</strain>
    </source>
</reference>
<evidence type="ECO:0000313" key="5">
    <source>
        <dbReference type="Proteomes" id="UP001519308"/>
    </source>
</evidence>
<feature type="signal peptide" evidence="2">
    <location>
        <begin position="1"/>
        <end position="25"/>
    </location>
</feature>
<keyword evidence="1" id="KW-0812">Transmembrane</keyword>
<evidence type="ECO:0000256" key="1">
    <source>
        <dbReference type="SAM" id="Phobius"/>
    </source>
</evidence>
<proteinExistence type="predicted"/>
<comment type="caution">
    <text evidence="4">The sequence shown here is derived from an EMBL/GenBank/DDBJ whole genome shotgun (WGS) entry which is preliminary data.</text>
</comment>
<feature type="transmembrane region" description="Helical" evidence="1">
    <location>
        <begin position="426"/>
        <end position="444"/>
    </location>
</feature>
<dbReference type="InterPro" id="IPR045175">
    <property type="entry name" value="M28_fam"/>
</dbReference>
<accession>A0ABS4K258</accession>
<dbReference type="SUPFAM" id="SSF53187">
    <property type="entry name" value="Zn-dependent exopeptidases"/>
    <property type="match status" value="1"/>
</dbReference>
<dbReference type="Pfam" id="PF04389">
    <property type="entry name" value="Peptidase_M28"/>
    <property type="match status" value="1"/>
</dbReference>
<dbReference type="Proteomes" id="UP001519308">
    <property type="component" value="Unassembled WGS sequence"/>
</dbReference>
<dbReference type="PANTHER" id="PTHR12147:SF26">
    <property type="entry name" value="PEPTIDASE M28 DOMAIN-CONTAINING PROTEIN"/>
    <property type="match status" value="1"/>
</dbReference>
<name>A0ABS4K258_9CLOT</name>
<protein>
    <recommendedName>
        <fullName evidence="3">Peptidase M28 domain-containing protein</fullName>
    </recommendedName>
</protein>
<gene>
    <name evidence="4" type="ORF">J2Z44_001121</name>
</gene>
<dbReference type="EMBL" id="JAGGLL010000006">
    <property type="protein sequence ID" value="MBP2021330.1"/>
    <property type="molecule type" value="Genomic_DNA"/>
</dbReference>
<dbReference type="PANTHER" id="PTHR12147">
    <property type="entry name" value="METALLOPEPTIDASE M28 FAMILY MEMBER"/>
    <property type="match status" value="1"/>
</dbReference>
<feature type="chain" id="PRO_5047447857" description="Peptidase M28 domain-containing protein" evidence="2">
    <location>
        <begin position="26"/>
        <end position="445"/>
    </location>
</feature>
<evidence type="ECO:0000313" key="4">
    <source>
        <dbReference type="EMBL" id="MBP2021330.1"/>
    </source>
</evidence>
<dbReference type="RefSeq" id="WP_209649398.1">
    <property type="nucleotide sequence ID" value="NZ_JAGGLL010000006.1"/>
</dbReference>
<keyword evidence="2" id="KW-0732">Signal</keyword>
<keyword evidence="5" id="KW-1185">Reference proteome</keyword>
<keyword evidence="1" id="KW-1133">Transmembrane helix</keyword>